<evidence type="ECO:0000256" key="1">
    <source>
        <dbReference type="ARBA" id="ARBA00004141"/>
    </source>
</evidence>
<dbReference type="EMBL" id="JAARXI010000002">
    <property type="protein sequence ID" value="MBC2115855.1"/>
    <property type="molecule type" value="Genomic_DNA"/>
</dbReference>
<comment type="similarity">
    <text evidence="2">Belongs to the nucleobase:cation symporter-2 (NCS2) (TC 2.A.40) family. Azg-like subfamily.</text>
</comment>
<evidence type="ECO:0000313" key="21">
    <source>
        <dbReference type="Proteomes" id="UP000519573"/>
    </source>
</evidence>
<dbReference type="AlphaFoldDB" id="A0A099W8X3"/>
<dbReference type="eggNOG" id="COG2252">
    <property type="taxonomic scope" value="Bacteria"/>
</dbReference>
<evidence type="ECO:0000313" key="17">
    <source>
        <dbReference type="EMBL" id="MBC2238908.1"/>
    </source>
</evidence>
<feature type="transmembrane region" description="Helical" evidence="7">
    <location>
        <begin position="132"/>
        <end position="151"/>
    </location>
</feature>
<dbReference type="PANTHER" id="PTHR43337">
    <property type="entry name" value="XANTHINE/URACIL PERMEASE C887.17-RELATED"/>
    <property type="match status" value="1"/>
</dbReference>
<dbReference type="STRING" id="1552123.EP57_08290"/>
<dbReference type="EMBL" id="JAARYY010000001">
    <property type="protein sequence ID" value="MBC2242496.1"/>
    <property type="molecule type" value="Genomic_DNA"/>
</dbReference>
<dbReference type="EMBL" id="JAARYH010000001">
    <property type="protein sequence ID" value="MBC2165568.1"/>
    <property type="molecule type" value="Genomic_DNA"/>
</dbReference>
<comment type="caution">
    <text evidence="8">The sequence shown here is derived from an EMBL/GenBank/DDBJ whole genome shotgun (WGS) entry which is preliminary data.</text>
</comment>
<reference evidence="21 22" key="2">
    <citation type="submission" date="2020-03" db="EMBL/GenBank/DDBJ databases">
        <title>Soil Listeria distribution.</title>
        <authorList>
            <person name="Liao J."/>
            <person name="Wiedmann M."/>
        </authorList>
    </citation>
    <scope>NUCLEOTIDE SEQUENCE [LARGE SCALE GENOMIC DNA]</scope>
    <source>
        <strain evidence="17 31">FSL L7-0149</strain>
        <strain evidence="18 30">FSL L7-0153</strain>
        <strain evidence="15 21">FSL L7-0245</strain>
        <strain evidence="16 23">FSL L7-0259</strain>
        <strain evidence="14 22">FSL L7-0360</strain>
        <strain evidence="13 27">FSL L7-0435</strain>
        <strain evidence="12 29">FSL L7-0990</strain>
        <strain evidence="11 28">FSL L7-1017</strain>
        <strain evidence="10 24">FSL L7-1387</strain>
        <strain evidence="9 25">FSL L7-1816</strain>
        <strain evidence="19 26">FSL L7-1850</strain>
    </source>
</reference>
<evidence type="ECO:0000256" key="6">
    <source>
        <dbReference type="ARBA" id="ARBA00023136"/>
    </source>
</evidence>
<keyword evidence="5 7" id="KW-1133">Transmembrane helix</keyword>
<feature type="transmembrane region" description="Helical" evidence="7">
    <location>
        <begin position="174"/>
        <end position="190"/>
    </location>
</feature>
<comment type="subcellular location">
    <subcellularLocation>
        <location evidence="1">Membrane</location>
        <topology evidence="1">Multi-pass membrane protein</topology>
    </subcellularLocation>
</comment>
<dbReference type="Proteomes" id="UP000529446">
    <property type="component" value="Unassembled WGS sequence"/>
</dbReference>
<reference evidence="8 20" key="1">
    <citation type="submission" date="2014-05" db="EMBL/GenBank/DDBJ databases">
        <title>Novel Listeriaceae from food processing environments.</title>
        <authorList>
            <person name="den Bakker H.C."/>
        </authorList>
    </citation>
    <scope>NUCLEOTIDE SEQUENCE [LARGE SCALE GENOMIC DNA]</scope>
    <source>
        <strain evidence="8 20">FSL A5-0281</strain>
    </source>
</reference>
<dbReference type="InterPro" id="IPR045018">
    <property type="entry name" value="Azg-like"/>
</dbReference>
<dbReference type="Proteomes" id="UP000541955">
    <property type="component" value="Unassembled WGS sequence"/>
</dbReference>
<dbReference type="EMBL" id="JAARVD010000001">
    <property type="protein sequence ID" value="MBC1795107.1"/>
    <property type="molecule type" value="Genomic_DNA"/>
</dbReference>
<feature type="transmembrane region" description="Helical" evidence="7">
    <location>
        <begin position="197"/>
        <end position="214"/>
    </location>
</feature>
<evidence type="ECO:0000313" key="28">
    <source>
        <dbReference type="Proteomes" id="UP000547643"/>
    </source>
</evidence>
<dbReference type="GeneID" id="58717370"/>
<evidence type="ECO:0000313" key="25">
    <source>
        <dbReference type="Proteomes" id="UP000543379"/>
    </source>
</evidence>
<evidence type="ECO:0000313" key="23">
    <source>
        <dbReference type="Proteomes" id="UP000541735"/>
    </source>
</evidence>
<protein>
    <submittedName>
        <fullName evidence="8 9">Permease</fullName>
    </submittedName>
</protein>
<dbReference type="EMBL" id="JAARZA010000001">
    <property type="protein sequence ID" value="MBC2238908.1"/>
    <property type="molecule type" value="Genomic_DNA"/>
</dbReference>
<evidence type="ECO:0000313" key="31">
    <source>
        <dbReference type="Proteomes" id="UP000553016"/>
    </source>
</evidence>
<dbReference type="GO" id="GO:0005345">
    <property type="term" value="F:purine nucleobase transmembrane transporter activity"/>
    <property type="evidence" value="ECO:0007669"/>
    <property type="project" value="TreeGrafter"/>
</dbReference>
<evidence type="ECO:0000256" key="2">
    <source>
        <dbReference type="ARBA" id="ARBA00005697"/>
    </source>
</evidence>
<dbReference type="Pfam" id="PF00860">
    <property type="entry name" value="Xan_ur_permease"/>
    <property type="match status" value="1"/>
</dbReference>
<evidence type="ECO:0000313" key="20">
    <source>
        <dbReference type="Proteomes" id="UP000029844"/>
    </source>
</evidence>
<dbReference type="EMBL" id="JAARYD010000004">
    <property type="protein sequence ID" value="MBC2176755.1"/>
    <property type="molecule type" value="Genomic_DNA"/>
</dbReference>
<feature type="transmembrane region" description="Helical" evidence="7">
    <location>
        <begin position="48"/>
        <end position="69"/>
    </location>
</feature>
<dbReference type="GO" id="GO:0005886">
    <property type="term" value="C:plasma membrane"/>
    <property type="evidence" value="ECO:0007669"/>
    <property type="project" value="TreeGrafter"/>
</dbReference>
<feature type="transmembrane region" description="Helical" evidence="7">
    <location>
        <begin position="370"/>
        <end position="399"/>
    </location>
</feature>
<evidence type="ECO:0000313" key="30">
    <source>
        <dbReference type="Proteomes" id="UP000550367"/>
    </source>
</evidence>
<dbReference type="EMBL" id="JAARUV010000001">
    <property type="protein sequence ID" value="MBC1777728.1"/>
    <property type="molecule type" value="Genomic_DNA"/>
</dbReference>
<evidence type="ECO:0000313" key="27">
    <source>
        <dbReference type="Proteomes" id="UP000546806"/>
    </source>
</evidence>
<dbReference type="Proteomes" id="UP000541735">
    <property type="component" value="Unassembled WGS sequence"/>
</dbReference>
<feature type="transmembrane region" description="Helical" evidence="7">
    <location>
        <begin position="242"/>
        <end position="264"/>
    </location>
</feature>
<feature type="transmembrane region" description="Helical" evidence="7">
    <location>
        <begin position="21"/>
        <end position="42"/>
    </location>
</feature>
<sequence length="427" mass="46120">MHKLLDKVFRLKAHGTSVRTELLAGMIGFFTVVYIIVVNSSILSEAGVPYQGAILATIFISVVGCLVMGFWANAPLILMPGMGINALFAYNFVQTLGLSWQQALAVVVVSGFLFMILAFTPLARKLNDTIPLILKQGITVGLGLFLVLLGLEKGELITRGKHAILAIGDMHDPFVWSTLITLIITMILLVRKVPGAFLWSILVGTLVSVLFGVHGEVSKDALSLAPWKDVLFQADFSGVGQVAFWTSVFSLTMVLVFETVGLTYGQTKQLGQTEKLPRVLQASSFTAFLSGLFGTSPTISALESGSMSASGARTGLSSVTVAIFFLMSLVLMPYISFIPNSAIAPILIVIGMSMLQEMKEMDLSNAADTFSALLIVIIIPFSYSIADGIAAGFIAYPILKLFTKNRTRTPILMYIIAALFLLQFILQ</sequence>
<dbReference type="Proteomes" id="UP000550367">
    <property type="component" value="Unassembled WGS sequence"/>
</dbReference>
<keyword evidence="3" id="KW-0813">Transport</keyword>
<accession>A0A099W8X3</accession>
<evidence type="ECO:0000313" key="16">
    <source>
        <dbReference type="EMBL" id="MBC2176755.1"/>
    </source>
</evidence>
<evidence type="ECO:0000313" key="8">
    <source>
        <dbReference type="EMBL" id="KGL40545.1"/>
    </source>
</evidence>
<evidence type="ECO:0000313" key="22">
    <source>
        <dbReference type="Proteomes" id="UP000529446"/>
    </source>
</evidence>
<dbReference type="PANTHER" id="PTHR43337:SF2">
    <property type="entry name" value="XANTHINE_URACIL PERMEASE"/>
    <property type="match status" value="1"/>
</dbReference>
<evidence type="ECO:0000256" key="5">
    <source>
        <dbReference type="ARBA" id="ARBA00022989"/>
    </source>
</evidence>
<evidence type="ECO:0000313" key="24">
    <source>
        <dbReference type="Proteomes" id="UP000541955"/>
    </source>
</evidence>
<dbReference type="RefSeq" id="WP_036085750.1">
    <property type="nucleotide sequence ID" value="NZ_CBCSHQ010000012.1"/>
</dbReference>
<dbReference type="EMBL" id="JAARWW010000004">
    <property type="protein sequence ID" value="MBC2004207.1"/>
    <property type="molecule type" value="Genomic_DNA"/>
</dbReference>
<evidence type="ECO:0000313" key="15">
    <source>
        <dbReference type="EMBL" id="MBC2165568.1"/>
    </source>
</evidence>
<dbReference type="EMBL" id="JAARMV010000002">
    <property type="protein sequence ID" value="MBC2372384.1"/>
    <property type="molecule type" value="Genomic_DNA"/>
</dbReference>
<evidence type="ECO:0000313" key="26">
    <source>
        <dbReference type="Proteomes" id="UP000546244"/>
    </source>
</evidence>
<dbReference type="Proteomes" id="UP000553016">
    <property type="component" value="Unassembled WGS sequence"/>
</dbReference>
<proteinExistence type="inferred from homology"/>
<evidence type="ECO:0000313" key="13">
    <source>
        <dbReference type="EMBL" id="MBC2004207.1"/>
    </source>
</evidence>
<evidence type="ECO:0000313" key="9">
    <source>
        <dbReference type="EMBL" id="MBC1315779.1"/>
    </source>
</evidence>
<evidence type="ECO:0000313" key="11">
    <source>
        <dbReference type="EMBL" id="MBC1777728.1"/>
    </source>
</evidence>
<name>A0A099W8X3_9LIST</name>
<gene>
    <name evidence="8" type="ORF">EP57_08290</name>
    <name evidence="9" type="ORF">HB811_03240</name>
    <name evidence="10" type="ORF">HB902_00325</name>
    <name evidence="19" type="ORF">HBP98_10265</name>
    <name evidence="11" type="ORF">HCA46_02670</name>
    <name evidence="12" type="ORF">HCA55_00150</name>
    <name evidence="13" type="ORF">HCA78_10540</name>
    <name evidence="14" type="ORF">HCB06_04415</name>
    <name evidence="18" type="ORF">HCB25_00370</name>
    <name evidence="15" type="ORF">HCB26_03115</name>
    <name evidence="16" type="ORF">HCB27_09015</name>
    <name evidence="17" type="ORF">HCB35_00355</name>
</gene>
<dbReference type="Proteomes" id="UP000546244">
    <property type="component" value="Unassembled WGS sequence"/>
</dbReference>
<keyword evidence="20" id="KW-1185">Reference proteome</keyword>
<dbReference type="Proteomes" id="UP000029844">
    <property type="component" value="Unassembled WGS sequence"/>
</dbReference>
<feature type="transmembrane region" description="Helical" evidence="7">
    <location>
        <begin position="411"/>
        <end position="426"/>
    </location>
</feature>
<evidence type="ECO:0000313" key="10">
    <source>
        <dbReference type="EMBL" id="MBC1560495.1"/>
    </source>
</evidence>
<dbReference type="Proteomes" id="UP000543379">
    <property type="component" value="Unassembled WGS sequence"/>
</dbReference>
<evidence type="ECO:0000256" key="7">
    <source>
        <dbReference type="SAM" id="Phobius"/>
    </source>
</evidence>
<evidence type="ECO:0000313" key="12">
    <source>
        <dbReference type="EMBL" id="MBC1795107.1"/>
    </source>
</evidence>
<dbReference type="EMBL" id="JAAROV010000001">
    <property type="protein sequence ID" value="MBC1315779.1"/>
    <property type="molecule type" value="Genomic_DNA"/>
</dbReference>
<evidence type="ECO:0000313" key="29">
    <source>
        <dbReference type="Proteomes" id="UP000548082"/>
    </source>
</evidence>
<dbReference type="InterPro" id="IPR006043">
    <property type="entry name" value="NCS2"/>
</dbReference>
<organism evidence="8 20">
    <name type="scientific">Listeria booriae</name>
    <dbReference type="NCBI Taxonomy" id="1552123"/>
    <lineage>
        <taxon>Bacteria</taxon>
        <taxon>Bacillati</taxon>
        <taxon>Bacillota</taxon>
        <taxon>Bacilli</taxon>
        <taxon>Bacillales</taxon>
        <taxon>Listeriaceae</taxon>
        <taxon>Listeria</taxon>
    </lineage>
</organism>
<dbReference type="Proteomes" id="UP000519573">
    <property type="component" value="Unassembled WGS sequence"/>
</dbReference>
<dbReference type="Proteomes" id="UP000547643">
    <property type="component" value="Unassembled WGS sequence"/>
</dbReference>
<dbReference type="Proteomes" id="UP000546806">
    <property type="component" value="Unassembled WGS sequence"/>
</dbReference>
<dbReference type="EMBL" id="JAARRW010000001">
    <property type="protein sequence ID" value="MBC1560495.1"/>
    <property type="molecule type" value="Genomic_DNA"/>
</dbReference>
<feature type="transmembrane region" description="Helical" evidence="7">
    <location>
        <begin position="76"/>
        <end position="93"/>
    </location>
</feature>
<evidence type="ECO:0000313" key="19">
    <source>
        <dbReference type="EMBL" id="MBC2372384.1"/>
    </source>
</evidence>
<evidence type="ECO:0000313" key="18">
    <source>
        <dbReference type="EMBL" id="MBC2242496.1"/>
    </source>
</evidence>
<evidence type="ECO:0000256" key="3">
    <source>
        <dbReference type="ARBA" id="ARBA00022448"/>
    </source>
</evidence>
<dbReference type="EMBL" id="JNFA01000023">
    <property type="protein sequence ID" value="KGL40545.1"/>
    <property type="molecule type" value="Genomic_DNA"/>
</dbReference>
<keyword evidence="4 7" id="KW-0812">Transmembrane</keyword>
<keyword evidence="6 7" id="KW-0472">Membrane</keyword>
<evidence type="ECO:0000256" key="4">
    <source>
        <dbReference type="ARBA" id="ARBA00022692"/>
    </source>
</evidence>
<dbReference type="OrthoDB" id="9808458at2"/>
<feature type="transmembrane region" description="Helical" evidence="7">
    <location>
        <begin position="99"/>
        <end position="120"/>
    </location>
</feature>
<feature type="transmembrane region" description="Helical" evidence="7">
    <location>
        <begin position="315"/>
        <end position="335"/>
    </location>
</feature>
<dbReference type="Proteomes" id="UP000548082">
    <property type="component" value="Unassembled WGS sequence"/>
</dbReference>
<evidence type="ECO:0000313" key="14">
    <source>
        <dbReference type="EMBL" id="MBC2115855.1"/>
    </source>
</evidence>